<evidence type="ECO:0000313" key="9">
    <source>
        <dbReference type="EMBL" id="KAG5393474.1"/>
    </source>
</evidence>
<proteinExistence type="inferred from homology"/>
<feature type="domain" description="E3 UFM1-protein ligase 1-like N-terminal" evidence="6">
    <location>
        <begin position="4"/>
        <end position="288"/>
    </location>
</feature>
<protein>
    <recommendedName>
        <fullName evidence="11">E3 UFM1-protein ligase 1 homolog</fullName>
    </recommendedName>
</protein>
<dbReference type="InterPro" id="IPR018611">
    <property type="entry name" value="Ufl1"/>
</dbReference>
<dbReference type="Pfam" id="PF09743">
    <property type="entry name" value="E3_UFM1_ligase"/>
    <property type="match status" value="1"/>
</dbReference>
<dbReference type="PANTHER" id="PTHR31057">
    <property type="entry name" value="E3 UFM1-PROTEIN LIGASE 1"/>
    <property type="match status" value="1"/>
</dbReference>
<evidence type="ECO:0000259" key="6">
    <source>
        <dbReference type="Pfam" id="PF09743"/>
    </source>
</evidence>
<dbReference type="EMBL" id="JADBGQ010000006">
    <property type="protein sequence ID" value="KAG5393474.1"/>
    <property type="molecule type" value="Genomic_DNA"/>
</dbReference>
<dbReference type="Pfam" id="PF25041">
    <property type="entry name" value="UFL1_C"/>
    <property type="match status" value="1"/>
</dbReference>
<keyword evidence="3" id="KW-0833">Ubl conjugation pathway</keyword>
<accession>A0ABQ7M3V4</accession>
<evidence type="ECO:0008006" key="11">
    <source>
        <dbReference type="Google" id="ProtNLM"/>
    </source>
</evidence>
<reference evidence="9 10" key="1">
    <citation type="submission" date="2021-03" db="EMBL/GenBank/DDBJ databases">
        <authorList>
            <person name="King G.J."/>
            <person name="Bancroft I."/>
            <person name="Baten A."/>
            <person name="Bloomfield J."/>
            <person name="Borpatragohain P."/>
            <person name="He Z."/>
            <person name="Irish N."/>
            <person name="Irwin J."/>
            <person name="Liu K."/>
            <person name="Mauleon R.P."/>
            <person name="Moore J."/>
            <person name="Morris R."/>
            <person name="Ostergaard L."/>
            <person name="Wang B."/>
            <person name="Wells R."/>
        </authorList>
    </citation>
    <scope>NUCLEOTIDE SEQUENCE [LARGE SCALE GENOMIC DNA]</scope>
    <source>
        <strain evidence="9">R-o-18</strain>
        <tissue evidence="9">Leaf</tissue>
    </source>
</reference>
<evidence type="ECO:0000256" key="5">
    <source>
        <dbReference type="SAM" id="MobiDB-lite"/>
    </source>
</evidence>
<name>A0ABQ7M3V4_BRACM</name>
<feature type="compositionally biased region" description="Polar residues" evidence="5">
    <location>
        <begin position="404"/>
        <end position="413"/>
    </location>
</feature>
<feature type="compositionally biased region" description="Basic and acidic residues" evidence="5">
    <location>
        <begin position="464"/>
        <end position="476"/>
    </location>
</feature>
<dbReference type="InterPro" id="IPR056579">
    <property type="entry name" value="Ufl1_N"/>
</dbReference>
<sequence>MDEELLELQRQFEFAQQVKSSVRLSDRNVVELVQKLQELRVIDFDLLHTVTGKEYITQEQLKNEIATEISKLGRVSVIDLADTIGVDLYHVEKQAQDVVLSDPGLMLVQGEIISQTYWDSIAEEINERLQECSQISVAELAGQLQVGSELVQSVLEPRLGTLVKARLEGGQLYTPAYVARVTAMVRGASRGIFVPSNLSALWAPLQQLVQEMNGSSGVAVENAFFQSIFNRLLKEEEMLGSLRAGTHWTPSVFAVAQKECVDSFFSQNSYIPYETMQKLGISQAVQFLQSRYPDGKPLSAVFIHSSMIEMLDSTTEDAIEQNSWIDSLSVLPASFTSQDANKILLLCPSVQSALKVAEKALILAESFVISSGFIKGIYDQIEKEAEAFSIQASTASLIDHPSKSSESQESIPANTDKGSKKKKGKSASMKTATVETVPDDEEEARPKSKRNQKKGRDSSSSQKLDAKAGGKKESVKAQEGNNFIPPDGWVMKKIVDSVPEFEDEGMDNPDSILKHLADLMRPMLINSLKERRKKIFTENADRMKRLKDDLQKKLDESFLNMQLYEKALELFEDDQSTSAVLHRHLLRTTAATIADTLLHDLDILNKLKNGIEVGDSKAQDSVLLESSERMDLAKNLNGSLSRKALALVEALEGKSYSVGILMGVTPLILDSLSQRVDAFMTTFRDLAEESGLALKKLDKKLERTLLHAYRKDLISQVSTESDPVALLAKVVSLLYIKAHNKALQAPGRAIAAAISHLKDKLDESAYKTLTDYQKATVTLLALMSASTGEEHDCSADRILSKRELLESQMPVLRSLVLGDSQPQQS</sequence>
<feature type="region of interest" description="Disordered" evidence="5">
    <location>
        <begin position="399"/>
        <end position="483"/>
    </location>
</feature>
<comment type="caution">
    <text evidence="9">The sequence shown here is derived from an EMBL/GenBank/DDBJ whole genome shotgun (WGS) entry which is preliminary data.</text>
</comment>
<evidence type="ECO:0000256" key="4">
    <source>
        <dbReference type="SAM" id="Coils"/>
    </source>
</evidence>
<evidence type="ECO:0000259" key="7">
    <source>
        <dbReference type="Pfam" id="PF23659"/>
    </source>
</evidence>
<feature type="domain" description="E3 UFM1-protein ligase-like C-terminal" evidence="8">
    <location>
        <begin position="702"/>
        <end position="815"/>
    </location>
</feature>
<evidence type="ECO:0000256" key="3">
    <source>
        <dbReference type="ARBA" id="ARBA00022786"/>
    </source>
</evidence>
<evidence type="ECO:0000256" key="1">
    <source>
        <dbReference type="ARBA" id="ARBA00010789"/>
    </source>
</evidence>
<evidence type="ECO:0000256" key="2">
    <source>
        <dbReference type="ARBA" id="ARBA00022679"/>
    </source>
</evidence>
<dbReference type="Proteomes" id="UP000823674">
    <property type="component" value="Chromosome A06"/>
</dbReference>
<dbReference type="Pfam" id="PF23659">
    <property type="entry name" value="UFL1"/>
    <property type="match status" value="1"/>
</dbReference>
<dbReference type="PANTHER" id="PTHR31057:SF0">
    <property type="entry name" value="E3 UFM1-PROTEIN LIGASE 1"/>
    <property type="match status" value="1"/>
</dbReference>
<keyword evidence="4" id="KW-0175">Coiled coil</keyword>
<evidence type="ECO:0000259" key="8">
    <source>
        <dbReference type="Pfam" id="PF25041"/>
    </source>
</evidence>
<feature type="coiled-coil region" evidence="4">
    <location>
        <begin position="533"/>
        <end position="567"/>
    </location>
</feature>
<organism evidence="9 10">
    <name type="scientific">Brassica rapa subsp. trilocularis</name>
    <dbReference type="NCBI Taxonomy" id="1813537"/>
    <lineage>
        <taxon>Eukaryota</taxon>
        <taxon>Viridiplantae</taxon>
        <taxon>Streptophyta</taxon>
        <taxon>Embryophyta</taxon>
        <taxon>Tracheophyta</taxon>
        <taxon>Spermatophyta</taxon>
        <taxon>Magnoliopsida</taxon>
        <taxon>eudicotyledons</taxon>
        <taxon>Gunneridae</taxon>
        <taxon>Pentapetalae</taxon>
        <taxon>rosids</taxon>
        <taxon>malvids</taxon>
        <taxon>Brassicales</taxon>
        <taxon>Brassicaceae</taxon>
        <taxon>Brassiceae</taxon>
        <taxon>Brassica</taxon>
    </lineage>
</organism>
<comment type="similarity">
    <text evidence="1">Belongs to the UFL1 family.</text>
</comment>
<keyword evidence="2" id="KW-0808">Transferase</keyword>
<dbReference type="InterPro" id="IPR056761">
    <property type="entry name" value="Ufl1-like_C"/>
</dbReference>
<gene>
    <name evidence="9" type="primary">A06p023900.1_BraROA</name>
    <name evidence="9" type="ORF">IGI04_023437</name>
</gene>
<dbReference type="Pfam" id="PF25870">
    <property type="entry name" value="WHD_UFL1_5th"/>
    <property type="match status" value="1"/>
</dbReference>
<dbReference type="InterPro" id="IPR056580">
    <property type="entry name" value="Ufl1_dom"/>
</dbReference>
<feature type="domain" description="E3 UFM1-protein ligase 1-like" evidence="7">
    <location>
        <begin position="548"/>
        <end position="697"/>
    </location>
</feature>
<keyword evidence="10" id="KW-1185">Reference proteome</keyword>
<evidence type="ECO:0000313" key="10">
    <source>
        <dbReference type="Proteomes" id="UP000823674"/>
    </source>
</evidence>